<sequence>MSDKTTTIPTPIAGPKQFTPQTPTPNPQAPGSIATIVQYSIYNEKNEPVDLPVTYFNLFKAIYSTELMDVMATLGNPMYIAGGVAQYYIEQRGKTRNYTQGTALPFSATVRTDSLSCN</sequence>
<dbReference type="Proteomes" id="UP000807504">
    <property type="component" value="Unassembled WGS sequence"/>
</dbReference>
<comment type="caution">
    <text evidence="2">The sequence shown here is derived from an EMBL/GenBank/DDBJ whole genome shotgun (WGS) entry which is preliminary data.</text>
</comment>
<evidence type="ECO:0000256" key="1">
    <source>
        <dbReference type="SAM" id="MobiDB-lite"/>
    </source>
</evidence>
<reference evidence="2" key="1">
    <citation type="journal article" date="2020" name="bioRxiv">
        <title>Chromosome-level reference genome of the European wasp spider Argiope bruennichi: a resource for studies on range expansion and evolutionary adaptation.</title>
        <authorList>
            <person name="Sheffer M.M."/>
            <person name="Hoppe A."/>
            <person name="Krehenwinkel H."/>
            <person name="Uhl G."/>
            <person name="Kuss A.W."/>
            <person name="Jensen L."/>
            <person name="Jensen C."/>
            <person name="Gillespie R.G."/>
            <person name="Hoff K.J."/>
            <person name="Prost S."/>
        </authorList>
    </citation>
    <scope>NUCLEOTIDE SEQUENCE</scope>
</reference>
<dbReference type="AlphaFoldDB" id="A0A8T0F046"/>
<accession>A0A8T0F046</accession>
<proteinExistence type="predicted"/>
<evidence type="ECO:0000313" key="2">
    <source>
        <dbReference type="EMBL" id="KAF8784191.1"/>
    </source>
</evidence>
<keyword evidence="3" id="KW-1185">Reference proteome</keyword>
<organism evidence="2 3">
    <name type="scientific">Argiope bruennichi</name>
    <name type="common">Wasp spider</name>
    <name type="synonym">Aranea bruennichi</name>
    <dbReference type="NCBI Taxonomy" id="94029"/>
    <lineage>
        <taxon>Eukaryota</taxon>
        <taxon>Metazoa</taxon>
        <taxon>Ecdysozoa</taxon>
        <taxon>Arthropoda</taxon>
        <taxon>Chelicerata</taxon>
        <taxon>Arachnida</taxon>
        <taxon>Araneae</taxon>
        <taxon>Araneomorphae</taxon>
        <taxon>Entelegynae</taxon>
        <taxon>Araneoidea</taxon>
        <taxon>Araneidae</taxon>
        <taxon>Argiope</taxon>
    </lineage>
</organism>
<evidence type="ECO:0000313" key="3">
    <source>
        <dbReference type="Proteomes" id="UP000807504"/>
    </source>
</evidence>
<protein>
    <submittedName>
        <fullName evidence="2">Uncharacterized protein</fullName>
    </submittedName>
</protein>
<name>A0A8T0F046_ARGBR</name>
<reference evidence="2" key="2">
    <citation type="submission" date="2020-06" db="EMBL/GenBank/DDBJ databases">
        <authorList>
            <person name="Sheffer M."/>
        </authorList>
    </citation>
    <scope>NUCLEOTIDE SEQUENCE</scope>
</reference>
<gene>
    <name evidence="2" type="ORF">HNY73_011580</name>
</gene>
<feature type="region of interest" description="Disordered" evidence="1">
    <location>
        <begin position="1"/>
        <end position="30"/>
    </location>
</feature>
<dbReference type="EMBL" id="JABXBU010000193">
    <property type="protein sequence ID" value="KAF8784191.1"/>
    <property type="molecule type" value="Genomic_DNA"/>
</dbReference>